<dbReference type="OMA" id="GYIELTL"/>
<organism evidence="1 2">
    <name type="scientific">Ciona intestinalis</name>
    <name type="common">Transparent sea squirt</name>
    <name type="synonym">Ascidia intestinalis</name>
    <dbReference type="NCBI Taxonomy" id="7719"/>
    <lineage>
        <taxon>Eukaryota</taxon>
        <taxon>Metazoa</taxon>
        <taxon>Chordata</taxon>
        <taxon>Tunicata</taxon>
        <taxon>Ascidiacea</taxon>
        <taxon>Phlebobranchia</taxon>
        <taxon>Cionidae</taxon>
        <taxon>Ciona</taxon>
    </lineage>
</organism>
<dbReference type="InParanoid" id="F7A9A6"/>
<reference evidence="1" key="4">
    <citation type="submission" date="2025-09" db="UniProtKB">
        <authorList>
            <consortium name="Ensembl"/>
        </authorList>
    </citation>
    <scope>IDENTIFICATION</scope>
</reference>
<dbReference type="HOGENOM" id="CLU_053702_1_0_1"/>
<dbReference type="Proteomes" id="UP000008144">
    <property type="component" value="Chromosome 1"/>
</dbReference>
<proteinExistence type="predicted"/>
<dbReference type="EMBL" id="EAAA01000275">
    <property type="status" value="NOT_ANNOTATED_CDS"/>
    <property type="molecule type" value="Genomic_DNA"/>
</dbReference>
<dbReference type="PANTHER" id="PTHR13071:SF4">
    <property type="entry name" value="SMALL RIBOSOMAL SUBUNIT PROTEIN MS22"/>
    <property type="match status" value="1"/>
</dbReference>
<dbReference type="GO" id="GO:0003735">
    <property type="term" value="F:structural constituent of ribosome"/>
    <property type="evidence" value="ECO:0000318"/>
    <property type="project" value="GO_Central"/>
</dbReference>
<keyword evidence="2" id="KW-1185">Reference proteome</keyword>
<dbReference type="PANTHER" id="PTHR13071">
    <property type="entry name" value="MITOCHONDRIAL 28S RIBOSOMAL PROTEIN S22"/>
    <property type="match status" value="1"/>
</dbReference>
<protein>
    <submittedName>
        <fullName evidence="1">28S ribosomal protein S22, mitochondrial</fullName>
    </submittedName>
</protein>
<accession>F7A9A6</accession>
<dbReference type="Pfam" id="PF10245">
    <property type="entry name" value="MRP-S22"/>
    <property type="match status" value="1"/>
</dbReference>
<sequence>MSRTCLCRALVSINRQNAPFFIRSVFSGPESTPDFTKNSLKNDESWETKKLKSVQERVALLGKGVQFEGDERIIDNEARRVFSVPHQVYVTKDEANKSRDFAKNILGNRVNYNKTSHFTRETNLDPDFARPEVQAILKTITGRDPKRVFKQKLGVPSEMPTVKFLTTEQLKKEMDKSLKYAEQLLEMPPVMLEREEIDEVIAEDENLDGYEACNVVFTDISENLKLNERFVVVREPSGSLRKAKWAERDRIQQVYFSKPGRTSIKPKLLKDMKIALKHGLHENILMQTLIQHEPDSSEFIRIHQDIYNDIDNRGLYDNFRSTRFFGGLAFYLTKYKSIDGLLIDMIKRSLISDAVNLIQLFCMLHPESKTTSQLKTNTDYQQLDIIEAYMNCDCNDSHSLKLAVEAFQTSLESESDCAVASS</sequence>
<dbReference type="GeneTree" id="ENSGT00390000006095"/>
<reference evidence="1" key="2">
    <citation type="journal article" date="2008" name="Genome Biol.">
        <title>Improved genome assembly and evidence-based global gene model set for the chordate Ciona intestinalis: new insight into intron and operon populations.</title>
        <authorList>
            <person name="Satou Y."/>
            <person name="Mineta K."/>
            <person name="Ogasawara M."/>
            <person name="Sasakura Y."/>
            <person name="Shoguchi E."/>
            <person name="Ueno K."/>
            <person name="Yamada L."/>
            <person name="Matsumoto J."/>
            <person name="Wasserscheid J."/>
            <person name="Dewar K."/>
            <person name="Wiley G.B."/>
            <person name="Macmil S.L."/>
            <person name="Roe B.A."/>
            <person name="Zeller R.W."/>
            <person name="Hastings K.E."/>
            <person name="Lemaire P."/>
            <person name="Lindquist E."/>
            <person name="Endo T."/>
            <person name="Hotta K."/>
            <person name="Inaba K."/>
        </authorList>
    </citation>
    <scope>NUCLEOTIDE SEQUENCE [LARGE SCALE GENOMIC DNA]</scope>
    <source>
        <strain evidence="1">wild type</strain>
    </source>
</reference>
<name>F7A9A6_CIOIN</name>
<dbReference type="AlphaFoldDB" id="F7A9A6"/>
<dbReference type="RefSeq" id="XP_026692627.1">
    <property type="nucleotide sequence ID" value="XM_026836826.1"/>
</dbReference>
<dbReference type="STRING" id="7719.ENSCINP00000023648"/>
<dbReference type="KEGG" id="cin:100175906"/>
<evidence type="ECO:0000313" key="1">
    <source>
        <dbReference type="Ensembl" id="ENSCINP00000023648.2"/>
    </source>
</evidence>
<dbReference type="GO" id="GO:0005763">
    <property type="term" value="C:mitochondrial small ribosomal subunit"/>
    <property type="evidence" value="ECO:0000318"/>
    <property type="project" value="GO_Central"/>
</dbReference>
<dbReference type="InterPro" id="IPR019374">
    <property type="entry name" value="Ribosomal_mS22"/>
</dbReference>
<dbReference type="OrthoDB" id="10052321at2759"/>
<reference evidence="2" key="1">
    <citation type="journal article" date="2002" name="Science">
        <title>The draft genome of Ciona intestinalis: insights into chordate and vertebrate origins.</title>
        <authorList>
            <person name="Dehal P."/>
            <person name="Satou Y."/>
            <person name="Campbell R.K."/>
            <person name="Chapman J."/>
            <person name="Degnan B."/>
            <person name="De Tomaso A."/>
            <person name="Davidson B."/>
            <person name="Di Gregorio A."/>
            <person name="Gelpke M."/>
            <person name="Goodstein D.M."/>
            <person name="Harafuji N."/>
            <person name="Hastings K.E."/>
            <person name="Ho I."/>
            <person name="Hotta K."/>
            <person name="Huang W."/>
            <person name="Kawashima T."/>
            <person name="Lemaire P."/>
            <person name="Martinez D."/>
            <person name="Meinertzhagen I.A."/>
            <person name="Necula S."/>
            <person name="Nonaka M."/>
            <person name="Putnam N."/>
            <person name="Rash S."/>
            <person name="Saiga H."/>
            <person name="Satake M."/>
            <person name="Terry A."/>
            <person name="Yamada L."/>
            <person name="Wang H.G."/>
            <person name="Awazu S."/>
            <person name="Azumi K."/>
            <person name="Boore J."/>
            <person name="Branno M."/>
            <person name="Chin-Bow S."/>
            <person name="DeSantis R."/>
            <person name="Doyle S."/>
            <person name="Francino P."/>
            <person name="Keys D.N."/>
            <person name="Haga S."/>
            <person name="Hayashi H."/>
            <person name="Hino K."/>
            <person name="Imai K.S."/>
            <person name="Inaba K."/>
            <person name="Kano S."/>
            <person name="Kobayashi K."/>
            <person name="Kobayashi M."/>
            <person name="Lee B.I."/>
            <person name="Makabe K.W."/>
            <person name="Manohar C."/>
            <person name="Matassi G."/>
            <person name="Medina M."/>
            <person name="Mochizuki Y."/>
            <person name="Mount S."/>
            <person name="Morishita T."/>
            <person name="Miura S."/>
            <person name="Nakayama A."/>
            <person name="Nishizaka S."/>
            <person name="Nomoto H."/>
            <person name="Ohta F."/>
            <person name="Oishi K."/>
            <person name="Rigoutsos I."/>
            <person name="Sano M."/>
            <person name="Sasaki A."/>
            <person name="Sasakura Y."/>
            <person name="Shoguchi E."/>
            <person name="Shin-i T."/>
            <person name="Spagnuolo A."/>
            <person name="Stainier D."/>
            <person name="Suzuki M.M."/>
            <person name="Tassy O."/>
            <person name="Takatori N."/>
            <person name="Tokuoka M."/>
            <person name="Yagi K."/>
            <person name="Yoshizaki F."/>
            <person name="Wada S."/>
            <person name="Zhang C."/>
            <person name="Hyatt P.D."/>
            <person name="Larimer F."/>
            <person name="Detter C."/>
            <person name="Doggett N."/>
            <person name="Glavina T."/>
            <person name="Hawkins T."/>
            <person name="Richardson P."/>
            <person name="Lucas S."/>
            <person name="Kohara Y."/>
            <person name="Levine M."/>
            <person name="Satoh N."/>
            <person name="Rokhsar D.S."/>
        </authorList>
    </citation>
    <scope>NUCLEOTIDE SEQUENCE [LARGE SCALE GENOMIC DNA]</scope>
</reference>
<accession>A0A1W2WJD6</accession>
<dbReference type="Ensembl" id="ENSCINT00000023894.2">
    <property type="protein sequence ID" value="ENSCINP00000023648.2"/>
    <property type="gene ID" value="ENSCING00000012741.2"/>
</dbReference>
<dbReference type="FunCoup" id="F7A9A6">
    <property type="interactions" value="247"/>
</dbReference>
<evidence type="ECO:0000313" key="2">
    <source>
        <dbReference type="Proteomes" id="UP000008144"/>
    </source>
</evidence>
<gene>
    <name evidence="1" type="primary">LOC100175906</name>
</gene>
<reference evidence="1" key="3">
    <citation type="submission" date="2025-08" db="UniProtKB">
        <authorList>
            <consortium name="Ensembl"/>
        </authorList>
    </citation>
    <scope>IDENTIFICATION</scope>
</reference>
<dbReference type="GeneID" id="100175906"/>